<protein>
    <submittedName>
        <fullName evidence="3">Uncharacterized protein</fullName>
    </submittedName>
</protein>
<dbReference type="RefSeq" id="XP_004337783.1">
    <property type="nucleotide sequence ID" value="XM_004337735.1"/>
</dbReference>
<sequence>MGLSENKSLRFKADLAEAWRTVADKYGNDSLACEELREISEEALPLLVQHLDTDGDDRIAFDDFMAGKHTDTDGEHHGYPLLARAATSQAHTEVIKVLSHQLLQAASHSDDGHITIDDFLNTLRNISIALQDFSLNLPRQLAQPIADAKSLESAEAELTKLNAKLKAEVEALAGNRDEDQRTRSEMEEMEYTIGVQKEALADLEKSLEEKERTLATVQEQNGQLVAALMKAAQEAKDLGDAKSDLDIELSKHQLQLSTA</sequence>
<dbReference type="EMBL" id="KB008024">
    <property type="protein sequence ID" value="ELR15770.1"/>
    <property type="molecule type" value="Genomic_DNA"/>
</dbReference>
<organism evidence="3 4">
    <name type="scientific">Acanthamoeba castellanii (strain ATCC 30010 / Neff)</name>
    <dbReference type="NCBI Taxonomy" id="1257118"/>
    <lineage>
        <taxon>Eukaryota</taxon>
        <taxon>Amoebozoa</taxon>
        <taxon>Discosea</taxon>
        <taxon>Longamoebia</taxon>
        <taxon>Centramoebida</taxon>
        <taxon>Acanthamoebidae</taxon>
        <taxon>Acanthamoeba</taxon>
    </lineage>
</organism>
<dbReference type="AlphaFoldDB" id="L8GS09"/>
<evidence type="ECO:0000256" key="1">
    <source>
        <dbReference type="ARBA" id="ARBA00022837"/>
    </source>
</evidence>
<evidence type="ECO:0000256" key="2">
    <source>
        <dbReference type="SAM" id="Coils"/>
    </source>
</evidence>
<dbReference type="KEGG" id="acan:ACA1_311340"/>
<evidence type="ECO:0000313" key="4">
    <source>
        <dbReference type="Proteomes" id="UP000011083"/>
    </source>
</evidence>
<evidence type="ECO:0000313" key="3">
    <source>
        <dbReference type="EMBL" id="ELR15770.1"/>
    </source>
</evidence>
<reference evidence="3 4" key="1">
    <citation type="journal article" date="2013" name="Genome Biol.">
        <title>Genome of Acanthamoeba castellanii highlights extensive lateral gene transfer and early evolution of tyrosine kinase signaling.</title>
        <authorList>
            <person name="Clarke M."/>
            <person name="Lohan A.J."/>
            <person name="Liu B."/>
            <person name="Lagkouvardos I."/>
            <person name="Roy S."/>
            <person name="Zafar N."/>
            <person name="Bertelli C."/>
            <person name="Schilde C."/>
            <person name="Kianianmomeni A."/>
            <person name="Burglin T.R."/>
            <person name="Frech C."/>
            <person name="Turcotte B."/>
            <person name="Kopec K.O."/>
            <person name="Synnott J.M."/>
            <person name="Choo C."/>
            <person name="Paponov I."/>
            <person name="Finkler A."/>
            <person name="Soon Heng Tan C."/>
            <person name="Hutchins A.P."/>
            <person name="Weinmeier T."/>
            <person name="Rattei T."/>
            <person name="Chu J.S."/>
            <person name="Gimenez G."/>
            <person name="Irimia M."/>
            <person name="Rigden D.J."/>
            <person name="Fitzpatrick D.A."/>
            <person name="Lorenzo-Morales J."/>
            <person name="Bateman A."/>
            <person name="Chiu C.H."/>
            <person name="Tang P."/>
            <person name="Hegemann P."/>
            <person name="Fromm H."/>
            <person name="Raoult D."/>
            <person name="Greub G."/>
            <person name="Miranda-Saavedra D."/>
            <person name="Chen N."/>
            <person name="Nash P."/>
            <person name="Ginger M.L."/>
            <person name="Horn M."/>
            <person name="Schaap P."/>
            <person name="Caler L."/>
            <person name="Loftus B."/>
        </authorList>
    </citation>
    <scope>NUCLEOTIDE SEQUENCE [LARGE SCALE GENOMIC DNA]</scope>
    <source>
        <strain evidence="3 4">Neff</strain>
    </source>
</reference>
<keyword evidence="4" id="KW-1185">Reference proteome</keyword>
<keyword evidence="2" id="KW-0175">Coiled coil</keyword>
<dbReference type="InterPro" id="IPR011992">
    <property type="entry name" value="EF-hand-dom_pair"/>
</dbReference>
<proteinExistence type="predicted"/>
<dbReference type="InterPro" id="IPR018247">
    <property type="entry name" value="EF_Hand_1_Ca_BS"/>
</dbReference>
<name>L8GS09_ACACF</name>
<dbReference type="GeneID" id="14916427"/>
<dbReference type="PROSITE" id="PS00018">
    <property type="entry name" value="EF_HAND_1"/>
    <property type="match status" value="1"/>
</dbReference>
<accession>L8GS09</accession>
<dbReference type="Proteomes" id="UP000011083">
    <property type="component" value="Unassembled WGS sequence"/>
</dbReference>
<dbReference type="SUPFAM" id="SSF47473">
    <property type="entry name" value="EF-hand"/>
    <property type="match status" value="1"/>
</dbReference>
<gene>
    <name evidence="3" type="ORF">ACA1_311340</name>
</gene>
<keyword evidence="1" id="KW-0106">Calcium</keyword>
<dbReference type="Gene3D" id="1.10.238.10">
    <property type="entry name" value="EF-hand"/>
    <property type="match status" value="1"/>
</dbReference>
<dbReference type="VEuPathDB" id="AmoebaDB:ACA1_311340"/>
<feature type="non-terminal residue" evidence="3">
    <location>
        <position position="1"/>
    </location>
</feature>
<feature type="coiled-coil region" evidence="2">
    <location>
        <begin position="148"/>
        <end position="227"/>
    </location>
</feature>